<dbReference type="Gene3D" id="3.40.50.1980">
    <property type="entry name" value="Nitrogenase molybdenum iron protein domain"/>
    <property type="match status" value="2"/>
</dbReference>
<keyword evidence="3" id="KW-0813">Transport</keyword>
<reference evidence="6 7" key="1">
    <citation type="submission" date="2024-03" db="EMBL/GenBank/DDBJ databases">
        <title>Natural products discovery in diverse microorganisms through a two-stage MS feature dereplication strategy.</title>
        <authorList>
            <person name="Zhang R."/>
        </authorList>
    </citation>
    <scope>NUCLEOTIDE SEQUENCE [LARGE SCALE GENOMIC DNA]</scope>
    <source>
        <strain evidence="6 7">18930</strain>
    </source>
</reference>
<keyword evidence="7" id="KW-1185">Reference proteome</keyword>
<proteinExistence type="inferred from homology"/>
<evidence type="ECO:0000313" key="6">
    <source>
        <dbReference type="EMBL" id="WXG67382.1"/>
    </source>
</evidence>
<dbReference type="Proteomes" id="UP001432000">
    <property type="component" value="Chromosome"/>
</dbReference>
<dbReference type="SUPFAM" id="SSF53807">
    <property type="entry name" value="Helical backbone' metal receptor"/>
    <property type="match status" value="1"/>
</dbReference>
<comment type="similarity">
    <text evidence="2">Belongs to the bacterial solute-binding protein 8 family.</text>
</comment>
<dbReference type="InterPro" id="IPR002491">
    <property type="entry name" value="ABC_transptr_periplasmic_BD"/>
</dbReference>
<protein>
    <submittedName>
        <fullName evidence="6">ABC transporter substrate-binding protein</fullName>
    </submittedName>
</protein>
<dbReference type="RefSeq" id="WP_338886891.1">
    <property type="nucleotide sequence ID" value="NZ_CP147846.1"/>
</dbReference>
<dbReference type="EMBL" id="CP147846">
    <property type="protein sequence ID" value="WXG67382.1"/>
    <property type="molecule type" value="Genomic_DNA"/>
</dbReference>
<dbReference type="PANTHER" id="PTHR30532:SF24">
    <property type="entry name" value="FERRIC ENTEROBACTIN-BINDING PERIPLASMIC PROTEIN FEPB"/>
    <property type="match status" value="1"/>
</dbReference>
<evidence type="ECO:0000256" key="4">
    <source>
        <dbReference type="ARBA" id="ARBA00022729"/>
    </source>
</evidence>
<organism evidence="6 7">
    <name type="scientific">Rhodococcus sovatensis</name>
    <dbReference type="NCBI Taxonomy" id="1805840"/>
    <lineage>
        <taxon>Bacteria</taxon>
        <taxon>Bacillati</taxon>
        <taxon>Actinomycetota</taxon>
        <taxon>Actinomycetes</taxon>
        <taxon>Mycobacteriales</taxon>
        <taxon>Nocardiaceae</taxon>
        <taxon>Rhodococcus</taxon>
    </lineage>
</organism>
<gene>
    <name evidence="6" type="ORF">WDS16_19300</name>
</gene>
<comment type="subcellular location">
    <subcellularLocation>
        <location evidence="1">Cell envelope</location>
    </subcellularLocation>
</comment>
<dbReference type="PANTHER" id="PTHR30532">
    <property type="entry name" value="IRON III DICITRATE-BINDING PERIPLASMIC PROTEIN"/>
    <property type="match status" value="1"/>
</dbReference>
<name>A0ABZ2PEA5_9NOCA</name>
<sequence>MKRTLTRVLVAGCVVAGLVACSSDSGDSASSAEDSRSVTIDHVAGSATIEGTPERIVALGQQWVDALAEFDVAPAGYISAGSQGDDRKLFPWQTGLSEDSVMLDSTSIDTMNPAPPVEEIAALDPDLILVAGIASAEPFQSLSEIAPTVFPEAATVDRWQWQIETLGEILDRQDDAEKIIAEGEAFADSIAAEYPGLDGKTAVLSQYIVSTQQLVAVVDPNDGAAQVFDSIGLTIPADLASSPDAVSGRLVFSPERINELTADLVVMLPNGGTVADLEALPGFNSLPAVTGGGLSVQDYATVVGFNLPSKASVEYSVDKIRPQLEAIGS</sequence>
<dbReference type="Pfam" id="PF01497">
    <property type="entry name" value="Peripla_BP_2"/>
    <property type="match status" value="1"/>
</dbReference>
<dbReference type="PROSITE" id="PS50983">
    <property type="entry name" value="FE_B12_PBP"/>
    <property type="match status" value="1"/>
</dbReference>
<feature type="domain" description="Fe/B12 periplasmic-binding" evidence="5">
    <location>
        <begin position="55"/>
        <end position="328"/>
    </location>
</feature>
<accession>A0ABZ2PEA5</accession>
<evidence type="ECO:0000259" key="5">
    <source>
        <dbReference type="PROSITE" id="PS50983"/>
    </source>
</evidence>
<evidence type="ECO:0000256" key="2">
    <source>
        <dbReference type="ARBA" id="ARBA00008814"/>
    </source>
</evidence>
<dbReference type="InterPro" id="IPR051313">
    <property type="entry name" value="Bact_iron-sidero_bind"/>
</dbReference>
<evidence type="ECO:0000313" key="7">
    <source>
        <dbReference type="Proteomes" id="UP001432000"/>
    </source>
</evidence>
<keyword evidence="4" id="KW-0732">Signal</keyword>
<dbReference type="PROSITE" id="PS51257">
    <property type="entry name" value="PROKAR_LIPOPROTEIN"/>
    <property type="match status" value="1"/>
</dbReference>
<evidence type="ECO:0000256" key="1">
    <source>
        <dbReference type="ARBA" id="ARBA00004196"/>
    </source>
</evidence>
<evidence type="ECO:0000256" key="3">
    <source>
        <dbReference type="ARBA" id="ARBA00022448"/>
    </source>
</evidence>